<protein>
    <submittedName>
        <fullName evidence="1">Uncharacterized protein</fullName>
    </submittedName>
</protein>
<comment type="caution">
    <text evidence="1">The sequence shown here is derived from an EMBL/GenBank/DDBJ whole genome shotgun (WGS) entry which is preliminary data.</text>
</comment>
<proteinExistence type="predicted"/>
<dbReference type="EMBL" id="JBHTIU010000030">
    <property type="protein sequence ID" value="MFD0869485.1"/>
    <property type="molecule type" value="Genomic_DNA"/>
</dbReference>
<name>A0ABW3D8K4_9BACL</name>
<dbReference type="RefSeq" id="WP_379287878.1">
    <property type="nucleotide sequence ID" value="NZ_JBHTIU010000030.1"/>
</dbReference>
<gene>
    <name evidence="1" type="ORF">ACFQ03_10015</name>
</gene>
<evidence type="ECO:0000313" key="2">
    <source>
        <dbReference type="Proteomes" id="UP001597120"/>
    </source>
</evidence>
<evidence type="ECO:0000313" key="1">
    <source>
        <dbReference type="EMBL" id="MFD0869485.1"/>
    </source>
</evidence>
<keyword evidence="2" id="KW-1185">Reference proteome</keyword>
<dbReference type="Proteomes" id="UP001597120">
    <property type="component" value="Unassembled WGS sequence"/>
</dbReference>
<accession>A0ABW3D8K4</accession>
<reference evidence="2" key="1">
    <citation type="journal article" date="2019" name="Int. J. Syst. Evol. Microbiol.">
        <title>The Global Catalogue of Microorganisms (GCM) 10K type strain sequencing project: providing services to taxonomists for standard genome sequencing and annotation.</title>
        <authorList>
            <consortium name="The Broad Institute Genomics Platform"/>
            <consortium name="The Broad Institute Genome Sequencing Center for Infectious Disease"/>
            <person name="Wu L."/>
            <person name="Ma J."/>
        </authorList>
    </citation>
    <scope>NUCLEOTIDE SEQUENCE [LARGE SCALE GENOMIC DNA]</scope>
    <source>
        <strain evidence="2">CCUG 57263</strain>
    </source>
</reference>
<organism evidence="1 2">
    <name type="scientific">Paenibacillus residui</name>
    <dbReference type="NCBI Taxonomy" id="629724"/>
    <lineage>
        <taxon>Bacteria</taxon>
        <taxon>Bacillati</taxon>
        <taxon>Bacillota</taxon>
        <taxon>Bacilli</taxon>
        <taxon>Bacillales</taxon>
        <taxon>Paenibacillaceae</taxon>
        <taxon>Paenibacillus</taxon>
    </lineage>
</organism>
<sequence length="76" mass="8630">MLLNHVPFPIDKNIAPDLDSLRDFLDTAPKASKLALFRDIQLNYILWDDEPLCSVVTEEMIKMGLADEAARIWKSG</sequence>